<feature type="transmembrane region" description="Helical" evidence="7">
    <location>
        <begin position="80"/>
        <end position="102"/>
    </location>
</feature>
<accession>A0A1G8GQE5</accession>
<organism evidence="8 9">
    <name type="scientific">Propionivibrio dicarboxylicus</name>
    <dbReference type="NCBI Taxonomy" id="83767"/>
    <lineage>
        <taxon>Bacteria</taxon>
        <taxon>Pseudomonadati</taxon>
        <taxon>Pseudomonadota</taxon>
        <taxon>Betaproteobacteria</taxon>
        <taxon>Rhodocyclales</taxon>
        <taxon>Rhodocyclaceae</taxon>
        <taxon>Propionivibrio</taxon>
    </lineage>
</organism>
<evidence type="ECO:0000313" key="8">
    <source>
        <dbReference type="EMBL" id="SDH96645.1"/>
    </source>
</evidence>
<evidence type="ECO:0000256" key="5">
    <source>
        <dbReference type="ARBA" id="ARBA00022989"/>
    </source>
</evidence>
<dbReference type="AlphaFoldDB" id="A0A1G8GQE5"/>
<feature type="transmembrane region" description="Helical" evidence="7">
    <location>
        <begin position="51"/>
        <end position="73"/>
    </location>
</feature>
<evidence type="ECO:0000256" key="7">
    <source>
        <dbReference type="SAM" id="Phobius"/>
    </source>
</evidence>
<dbReference type="InterPro" id="IPR032808">
    <property type="entry name" value="DoxX"/>
</dbReference>
<evidence type="ECO:0000256" key="3">
    <source>
        <dbReference type="ARBA" id="ARBA00022475"/>
    </source>
</evidence>
<evidence type="ECO:0000313" key="9">
    <source>
        <dbReference type="Proteomes" id="UP000198607"/>
    </source>
</evidence>
<keyword evidence="6 7" id="KW-0472">Membrane</keyword>
<keyword evidence="5 7" id="KW-1133">Transmembrane helix</keyword>
<feature type="transmembrane region" description="Helical" evidence="7">
    <location>
        <begin position="12"/>
        <end position="31"/>
    </location>
</feature>
<protein>
    <submittedName>
        <fullName evidence="8">Putative oxidoreductase</fullName>
    </submittedName>
</protein>
<evidence type="ECO:0000256" key="4">
    <source>
        <dbReference type="ARBA" id="ARBA00022692"/>
    </source>
</evidence>
<dbReference type="PANTHER" id="PTHR33452">
    <property type="entry name" value="OXIDOREDUCTASE CATD-RELATED"/>
    <property type="match status" value="1"/>
</dbReference>
<dbReference type="InterPro" id="IPR051907">
    <property type="entry name" value="DoxX-like_oxidoreductase"/>
</dbReference>
<dbReference type="EMBL" id="FNCY01000011">
    <property type="protein sequence ID" value="SDH96645.1"/>
    <property type="molecule type" value="Genomic_DNA"/>
</dbReference>
<gene>
    <name evidence="8" type="ORF">SAMN05660652_02606</name>
</gene>
<evidence type="ECO:0000256" key="2">
    <source>
        <dbReference type="ARBA" id="ARBA00006679"/>
    </source>
</evidence>
<evidence type="ECO:0000256" key="1">
    <source>
        <dbReference type="ARBA" id="ARBA00004651"/>
    </source>
</evidence>
<feature type="transmembrane region" description="Helical" evidence="7">
    <location>
        <begin position="108"/>
        <end position="126"/>
    </location>
</feature>
<comment type="subcellular location">
    <subcellularLocation>
        <location evidence="1">Cell membrane</location>
        <topology evidence="1">Multi-pass membrane protein</topology>
    </subcellularLocation>
</comment>
<name>A0A1G8GQE5_9RHOO</name>
<reference evidence="8 9" key="1">
    <citation type="submission" date="2016-10" db="EMBL/GenBank/DDBJ databases">
        <authorList>
            <person name="de Groot N.N."/>
        </authorList>
    </citation>
    <scope>NUCLEOTIDE SEQUENCE [LARGE SCALE GENOMIC DNA]</scope>
    <source>
        <strain evidence="8 9">DSM 5885</strain>
    </source>
</reference>
<dbReference type="STRING" id="83767.SAMN05660652_02606"/>
<comment type="similarity">
    <text evidence="2">Belongs to the DoxX family.</text>
</comment>
<keyword evidence="3" id="KW-1003">Cell membrane</keyword>
<dbReference type="PANTHER" id="PTHR33452:SF1">
    <property type="entry name" value="INNER MEMBRANE PROTEIN YPHA-RELATED"/>
    <property type="match status" value="1"/>
</dbReference>
<keyword evidence="9" id="KW-1185">Reference proteome</keyword>
<dbReference type="Pfam" id="PF07681">
    <property type="entry name" value="DoxX"/>
    <property type="match status" value="1"/>
</dbReference>
<keyword evidence="4 7" id="KW-0812">Transmembrane</keyword>
<dbReference type="Proteomes" id="UP000198607">
    <property type="component" value="Unassembled WGS sequence"/>
</dbReference>
<dbReference type="GO" id="GO:0005886">
    <property type="term" value="C:plasma membrane"/>
    <property type="evidence" value="ECO:0007669"/>
    <property type="project" value="UniProtKB-SubCell"/>
</dbReference>
<dbReference type="RefSeq" id="WP_176785880.1">
    <property type="nucleotide sequence ID" value="NZ_FNCY01000011.1"/>
</dbReference>
<sequence length="146" mass="15813">MSASTPKFDPFNPVVIVRILCGLLFVPHILFKLTAMDGAAAFFAKAGFDPAYPFLLLAIFAESLSAIGLVFNVATKWTGLLAAAVMAGATKAVLATKGAIWLWNLGGIEYNVVWCFLCLVIAVHAWREEYQTYGRVSLLFPRPASA</sequence>
<proteinExistence type="inferred from homology"/>
<evidence type="ECO:0000256" key="6">
    <source>
        <dbReference type="ARBA" id="ARBA00023136"/>
    </source>
</evidence>